<protein>
    <submittedName>
        <fullName evidence="2">Uncharacterized protein</fullName>
    </submittedName>
</protein>
<feature type="compositionally biased region" description="Polar residues" evidence="1">
    <location>
        <begin position="18"/>
        <end position="28"/>
    </location>
</feature>
<keyword evidence="3" id="KW-1185">Reference proteome</keyword>
<evidence type="ECO:0000313" key="2">
    <source>
        <dbReference type="EMBL" id="KAJ1117793.1"/>
    </source>
</evidence>
<evidence type="ECO:0000256" key="1">
    <source>
        <dbReference type="SAM" id="MobiDB-lite"/>
    </source>
</evidence>
<organism evidence="2 3">
    <name type="scientific">Pleurodeles waltl</name>
    <name type="common">Iberian ribbed newt</name>
    <dbReference type="NCBI Taxonomy" id="8319"/>
    <lineage>
        <taxon>Eukaryota</taxon>
        <taxon>Metazoa</taxon>
        <taxon>Chordata</taxon>
        <taxon>Craniata</taxon>
        <taxon>Vertebrata</taxon>
        <taxon>Euteleostomi</taxon>
        <taxon>Amphibia</taxon>
        <taxon>Batrachia</taxon>
        <taxon>Caudata</taxon>
        <taxon>Salamandroidea</taxon>
        <taxon>Salamandridae</taxon>
        <taxon>Pleurodelinae</taxon>
        <taxon>Pleurodeles</taxon>
    </lineage>
</organism>
<name>A0AAV7NWV0_PLEWA</name>
<accession>A0AAV7NWV0</accession>
<proteinExistence type="predicted"/>
<reference evidence="2" key="1">
    <citation type="journal article" date="2022" name="bioRxiv">
        <title>Sequencing and chromosome-scale assembly of the giantPleurodeles waltlgenome.</title>
        <authorList>
            <person name="Brown T."/>
            <person name="Elewa A."/>
            <person name="Iarovenko S."/>
            <person name="Subramanian E."/>
            <person name="Araus A.J."/>
            <person name="Petzold A."/>
            <person name="Susuki M."/>
            <person name="Suzuki K.-i.T."/>
            <person name="Hayashi T."/>
            <person name="Toyoda A."/>
            <person name="Oliveira C."/>
            <person name="Osipova E."/>
            <person name="Leigh N.D."/>
            <person name="Simon A."/>
            <person name="Yun M.H."/>
        </authorList>
    </citation>
    <scope>NUCLEOTIDE SEQUENCE</scope>
    <source>
        <strain evidence="2">20211129_DDA</strain>
        <tissue evidence="2">Liver</tissue>
    </source>
</reference>
<gene>
    <name evidence="2" type="ORF">NDU88_005989</name>
</gene>
<dbReference type="AlphaFoldDB" id="A0AAV7NWV0"/>
<feature type="region of interest" description="Disordered" evidence="1">
    <location>
        <begin position="1"/>
        <end position="42"/>
    </location>
</feature>
<dbReference type="EMBL" id="JANPWB010000012">
    <property type="protein sequence ID" value="KAJ1117793.1"/>
    <property type="molecule type" value="Genomic_DNA"/>
</dbReference>
<sequence length="106" mass="11834">MPLLNPGTPPAPNAMTFAGTQSSSQAQRRCSPAEVHDSVEDTAPRRDRRCSKCADSTFRTNAAIPDFAHQLVFTLHQRYCTWGSKQLRVRRRWCQLVGNDSATTPC</sequence>
<evidence type="ECO:0000313" key="3">
    <source>
        <dbReference type="Proteomes" id="UP001066276"/>
    </source>
</evidence>
<dbReference type="Proteomes" id="UP001066276">
    <property type="component" value="Chromosome 8"/>
</dbReference>
<comment type="caution">
    <text evidence="2">The sequence shown here is derived from an EMBL/GenBank/DDBJ whole genome shotgun (WGS) entry which is preliminary data.</text>
</comment>